<evidence type="ECO:0000256" key="9">
    <source>
        <dbReference type="RuleBase" id="RU003435"/>
    </source>
</evidence>
<dbReference type="SUPFAM" id="SSF55486">
    <property type="entry name" value="Metalloproteases ('zincins'), catalytic domain"/>
    <property type="match status" value="1"/>
</dbReference>
<evidence type="ECO:0000259" key="11">
    <source>
        <dbReference type="Pfam" id="PF19310"/>
    </source>
</evidence>
<dbReference type="InterPro" id="IPR024077">
    <property type="entry name" value="Neurolysin/TOP_dom2"/>
</dbReference>
<sequence>MTSLQSTPESDTAQQNPLLELGFKIPFDRIRPEHAEPAIDRLVGEARQTLETLAQAPEQQFAGFLDQLDRFTAQLGTVRTIVGHLNQVVSDEHWRAAEQAILPKVSAFNTDFSLHEGLWAALKGYAQTEEAQTLPPVPARFLQLTMDMFRRGGADLPEDKKARLRALNVELAELTNRYANNSLDGIKAYELYVGPERLAGLPERVREATAQDAEQHGHAGQHRLTLHAPTLQPVLTYADDRELRETLYRANNQVGTSESGDNRLLLPQILRLRREKAELLGYRTFADLVLEDRMAGTGERAIQFEQDLEERTRPAFERENAELEAFYRAQAGQDAPELAPWDLSYWAERQRLALYDFDEELLRPYFSVDRVLSGLFEIVRRVFGVTVREAQAPGWHPEVRFYELLDEDGQHRASFYTDWFPRDSKRGGAWMNAFRTGGPREEGFEPHLGLMCGNLTPPSAGRPALLSHREVETVFHEFGHLLHHALSTVPVRSLSGTSVAWDFVELPSQIMENWTWNREALNLFARHFETGEPLPDDLYQKMLAARNFRAGNVAMRQYSLGRMDLGLHVEYDPQDGDVTEYARRIQARFMPVPPLPDSAMVANFGHLFSSPVGYAAGYYSYKWAEVLDADAFSRFEQEGVFNRATGQAFVDAVLSRGNSRAAGELFREFMGRDPDPEALLRRSGLIQGA</sequence>
<dbReference type="GO" id="GO:0046872">
    <property type="term" value="F:metal ion binding"/>
    <property type="evidence" value="ECO:0007669"/>
    <property type="project" value="UniProtKB-UniRule"/>
</dbReference>
<evidence type="ECO:0000256" key="8">
    <source>
        <dbReference type="ARBA" id="ARBA00026100"/>
    </source>
</evidence>
<proteinExistence type="inferred from homology"/>
<accession>A0AAU7UBV9</accession>
<comment type="catalytic activity">
    <reaction evidence="7">
        <text>Hydrolysis of oligopeptides, with broad specificity. Gly or Ala commonly occur as P1 or P1' residues, but more distant residues are also important, as is shown by the fact that Z-Gly-Pro-Gly-|-Gly-Pro-Ala is cleaved, but not Z-(Gly)(5).</text>
        <dbReference type="EC" id="3.4.24.70"/>
    </reaction>
</comment>
<keyword evidence="2 9" id="KW-0645">Protease</keyword>
<dbReference type="GO" id="GO:0005829">
    <property type="term" value="C:cytosol"/>
    <property type="evidence" value="ECO:0007669"/>
    <property type="project" value="UniProtKB-ARBA"/>
</dbReference>
<dbReference type="Gene3D" id="1.10.1370.40">
    <property type="match status" value="1"/>
</dbReference>
<dbReference type="AlphaFoldDB" id="A0AAU7UBV9"/>
<evidence type="ECO:0000256" key="5">
    <source>
        <dbReference type="ARBA" id="ARBA00022833"/>
    </source>
</evidence>
<keyword evidence="5 9" id="KW-0862">Zinc</keyword>
<dbReference type="Gene3D" id="3.40.390.10">
    <property type="entry name" value="Collagenase (Catalytic Domain)"/>
    <property type="match status" value="1"/>
</dbReference>
<evidence type="ECO:0000256" key="6">
    <source>
        <dbReference type="ARBA" id="ARBA00023049"/>
    </source>
</evidence>
<evidence type="ECO:0000256" key="7">
    <source>
        <dbReference type="ARBA" id="ARBA00024603"/>
    </source>
</evidence>
<comment type="similarity">
    <text evidence="1 9">Belongs to the peptidase M3 family.</text>
</comment>
<keyword evidence="3 9" id="KW-0479">Metal-binding</keyword>
<dbReference type="RefSeq" id="WP_350243815.1">
    <property type="nucleotide sequence ID" value="NZ_CP158299.1"/>
</dbReference>
<dbReference type="GO" id="GO:0004222">
    <property type="term" value="F:metalloendopeptidase activity"/>
    <property type="evidence" value="ECO:0007669"/>
    <property type="project" value="UniProtKB-EC"/>
</dbReference>
<dbReference type="EMBL" id="CP158299">
    <property type="protein sequence ID" value="XBV85773.1"/>
    <property type="molecule type" value="Genomic_DNA"/>
</dbReference>
<dbReference type="KEGG" id="dsc:ABOD76_05560"/>
<dbReference type="Pfam" id="PF01432">
    <property type="entry name" value="Peptidase_M3"/>
    <property type="match status" value="1"/>
</dbReference>
<dbReference type="EC" id="3.4.24.70" evidence="8"/>
<dbReference type="CDD" id="cd06456">
    <property type="entry name" value="M3A_DCP"/>
    <property type="match status" value="1"/>
</dbReference>
<organism evidence="12">
    <name type="scientific">Deinococcus sonorensis KR-87</name>
    <dbReference type="NCBI Taxonomy" id="694439"/>
    <lineage>
        <taxon>Bacteria</taxon>
        <taxon>Thermotogati</taxon>
        <taxon>Deinococcota</taxon>
        <taxon>Deinococci</taxon>
        <taxon>Deinococcales</taxon>
        <taxon>Deinococcaceae</taxon>
        <taxon>Deinococcus</taxon>
    </lineage>
</organism>
<dbReference type="Gene3D" id="1.10.1370.10">
    <property type="entry name" value="Neurolysin, domain 3"/>
    <property type="match status" value="1"/>
</dbReference>
<protein>
    <recommendedName>
        <fullName evidence="8">oligopeptidase A</fullName>
        <ecNumber evidence="8">3.4.24.70</ecNumber>
    </recommendedName>
</protein>
<comment type="cofactor">
    <cofactor evidence="9">
        <name>Zn(2+)</name>
        <dbReference type="ChEBI" id="CHEBI:29105"/>
    </cofactor>
    <text evidence="9">Binds 1 zinc ion.</text>
</comment>
<dbReference type="Pfam" id="PF19310">
    <property type="entry name" value="TOP_N"/>
    <property type="match status" value="1"/>
</dbReference>
<evidence type="ECO:0000256" key="2">
    <source>
        <dbReference type="ARBA" id="ARBA00022670"/>
    </source>
</evidence>
<dbReference type="InterPro" id="IPR024079">
    <property type="entry name" value="MetalloPept_cat_dom_sf"/>
</dbReference>
<evidence type="ECO:0000313" key="12">
    <source>
        <dbReference type="EMBL" id="XBV85773.1"/>
    </source>
</evidence>
<name>A0AAU7UBV9_9DEIO</name>
<dbReference type="FunFam" id="3.40.390.10:FF:000009">
    <property type="entry name" value="Oligopeptidase A"/>
    <property type="match status" value="1"/>
</dbReference>
<keyword evidence="6 9" id="KW-0482">Metalloprotease</keyword>
<evidence type="ECO:0000256" key="3">
    <source>
        <dbReference type="ARBA" id="ARBA00022723"/>
    </source>
</evidence>
<evidence type="ECO:0000256" key="1">
    <source>
        <dbReference type="ARBA" id="ARBA00006040"/>
    </source>
</evidence>
<feature type="domain" description="Oligopeptidase A N-terminal" evidence="11">
    <location>
        <begin position="40"/>
        <end position="160"/>
    </location>
</feature>
<dbReference type="PANTHER" id="PTHR43660">
    <property type="entry name" value="DIPEPTIDYL CARBOXYPEPTIDASE"/>
    <property type="match status" value="1"/>
</dbReference>
<feature type="domain" description="Peptidase M3A/M3B catalytic" evidence="10">
    <location>
        <begin position="234"/>
        <end position="684"/>
    </location>
</feature>
<reference evidence="12" key="1">
    <citation type="submission" date="2024-06" db="EMBL/GenBank/DDBJ databases">
        <title>Draft Genome Sequence of Deinococcus sonorensis Type Strain KR-87, a Biofilm Producing Representative of the Genus Deinococcus.</title>
        <authorList>
            <person name="Boren L.S."/>
            <person name="Grosso R.A."/>
            <person name="Hugenberg-Cox A.N."/>
            <person name="Hill J.T.E."/>
            <person name="Albert C.M."/>
            <person name="Tuohy J.M."/>
        </authorList>
    </citation>
    <scope>NUCLEOTIDE SEQUENCE</scope>
    <source>
        <strain evidence="12">KR-87</strain>
    </source>
</reference>
<dbReference type="InterPro" id="IPR045666">
    <property type="entry name" value="OpdA_N"/>
</dbReference>
<dbReference type="InterPro" id="IPR001567">
    <property type="entry name" value="Pept_M3A_M3B_dom"/>
</dbReference>
<evidence type="ECO:0000256" key="4">
    <source>
        <dbReference type="ARBA" id="ARBA00022801"/>
    </source>
</evidence>
<dbReference type="InterPro" id="IPR045090">
    <property type="entry name" value="Pept_M3A_M3B"/>
</dbReference>
<dbReference type="InterPro" id="IPR034005">
    <property type="entry name" value="M3A_DCP"/>
</dbReference>
<dbReference type="PANTHER" id="PTHR43660:SF1">
    <property type="entry name" value="DIPEPTIDYL CARBOXYPEPTIDASE"/>
    <property type="match status" value="1"/>
</dbReference>
<gene>
    <name evidence="12" type="ORF">ABOD76_05560</name>
</gene>
<keyword evidence="4 9" id="KW-0378">Hydrolase</keyword>
<dbReference type="GO" id="GO:0006508">
    <property type="term" value="P:proteolysis"/>
    <property type="evidence" value="ECO:0007669"/>
    <property type="project" value="UniProtKB-KW"/>
</dbReference>
<evidence type="ECO:0000259" key="10">
    <source>
        <dbReference type="Pfam" id="PF01432"/>
    </source>
</evidence>